<evidence type="ECO:0000313" key="2">
    <source>
        <dbReference type="EMBL" id="BAY82751.1"/>
    </source>
</evidence>
<dbReference type="EMBL" id="AP018227">
    <property type="protein sequence ID" value="BAY82751.1"/>
    <property type="molecule type" value="Genomic_DNA"/>
</dbReference>
<dbReference type="Proteomes" id="UP000218418">
    <property type="component" value="Chromosome"/>
</dbReference>
<dbReference type="OrthoDB" id="514943at2"/>
<keyword evidence="1" id="KW-0732">Signal</keyword>
<evidence type="ECO:0008006" key="4">
    <source>
        <dbReference type="Google" id="ProtNLM"/>
    </source>
</evidence>
<gene>
    <name evidence="2" type="ORF">NIES267_22350</name>
</gene>
<accession>A0A1Z4LNG0</accession>
<dbReference type="AlphaFoldDB" id="A0A1Z4LNG0"/>
<feature type="chain" id="PRO_5012057412" description="Filamentous hemagglutinin outer membrane protein" evidence="1">
    <location>
        <begin position="26"/>
        <end position="124"/>
    </location>
</feature>
<keyword evidence="3" id="KW-1185">Reference proteome</keyword>
<evidence type="ECO:0000256" key="1">
    <source>
        <dbReference type="SAM" id="SignalP"/>
    </source>
</evidence>
<name>A0A1Z4LNG0_9CYAN</name>
<feature type="signal peptide" evidence="1">
    <location>
        <begin position="1"/>
        <end position="25"/>
    </location>
</feature>
<organism evidence="2 3">
    <name type="scientific">Calothrix parasitica NIES-267</name>
    <dbReference type="NCBI Taxonomy" id="1973488"/>
    <lineage>
        <taxon>Bacteria</taxon>
        <taxon>Bacillati</taxon>
        <taxon>Cyanobacteriota</taxon>
        <taxon>Cyanophyceae</taxon>
        <taxon>Nostocales</taxon>
        <taxon>Calotrichaceae</taxon>
        <taxon>Calothrix</taxon>
    </lineage>
</organism>
<proteinExistence type="predicted"/>
<protein>
    <recommendedName>
        <fullName evidence="4">Filamentous hemagglutinin outer membrane protein</fullName>
    </recommendedName>
</protein>
<sequence length="124" mass="13514">MLKIKLLTVLGIAAVVANITNPVSAQTLRNVEGKGYSLSGDSLMGISERTANQDFPTFFIIQPSGATPASRIETNTASFRRTREQVQINNTPVYLEAGEETLNGNDGLQVQFDLTNTDNRKNAR</sequence>
<evidence type="ECO:0000313" key="3">
    <source>
        <dbReference type="Proteomes" id="UP000218418"/>
    </source>
</evidence>
<reference evidence="2 3" key="1">
    <citation type="submission" date="2017-06" db="EMBL/GenBank/DDBJ databases">
        <title>Genome sequencing of cyanobaciteial culture collection at National Institute for Environmental Studies (NIES).</title>
        <authorList>
            <person name="Hirose Y."/>
            <person name="Shimura Y."/>
            <person name="Fujisawa T."/>
            <person name="Nakamura Y."/>
            <person name="Kawachi M."/>
        </authorList>
    </citation>
    <scope>NUCLEOTIDE SEQUENCE [LARGE SCALE GENOMIC DNA]</scope>
    <source>
        <strain evidence="2 3">NIES-267</strain>
    </source>
</reference>